<comment type="caution">
    <text evidence="2">The sequence shown here is derived from an EMBL/GenBank/DDBJ whole genome shotgun (WGS) entry which is preliminary data.</text>
</comment>
<protein>
    <submittedName>
        <fullName evidence="2">Uncharacterized protein</fullName>
    </submittedName>
</protein>
<keyword evidence="3" id="KW-1185">Reference proteome</keyword>
<organism evidence="2 3">
    <name type="scientific">Cynara cardunculus var. scolymus</name>
    <name type="common">Globe artichoke</name>
    <name type="synonym">Cynara scolymus</name>
    <dbReference type="NCBI Taxonomy" id="59895"/>
    <lineage>
        <taxon>Eukaryota</taxon>
        <taxon>Viridiplantae</taxon>
        <taxon>Streptophyta</taxon>
        <taxon>Embryophyta</taxon>
        <taxon>Tracheophyta</taxon>
        <taxon>Spermatophyta</taxon>
        <taxon>Magnoliopsida</taxon>
        <taxon>eudicotyledons</taxon>
        <taxon>Gunneridae</taxon>
        <taxon>Pentapetalae</taxon>
        <taxon>asterids</taxon>
        <taxon>campanulids</taxon>
        <taxon>Asterales</taxon>
        <taxon>Asteraceae</taxon>
        <taxon>Carduoideae</taxon>
        <taxon>Cardueae</taxon>
        <taxon>Carduinae</taxon>
        <taxon>Cynara</taxon>
    </lineage>
</organism>
<keyword evidence="1" id="KW-0472">Membrane</keyword>
<dbReference type="Proteomes" id="UP000243975">
    <property type="component" value="Unassembled WGS sequence"/>
</dbReference>
<dbReference type="EMBL" id="LEKV01003483">
    <property type="protein sequence ID" value="KVH99498.1"/>
    <property type="molecule type" value="Genomic_DNA"/>
</dbReference>
<name>A0A103XYZ0_CYNCS</name>
<evidence type="ECO:0000313" key="3">
    <source>
        <dbReference type="Proteomes" id="UP000243975"/>
    </source>
</evidence>
<keyword evidence="1" id="KW-0812">Transmembrane</keyword>
<reference evidence="2 3" key="1">
    <citation type="journal article" date="2016" name="Sci. Rep.">
        <title>The genome sequence of the outbreeding globe artichoke constructed de novo incorporating a phase-aware low-pass sequencing strategy of F1 progeny.</title>
        <authorList>
            <person name="Scaglione D."/>
            <person name="Reyes-Chin-Wo S."/>
            <person name="Acquadro A."/>
            <person name="Froenicke L."/>
            <person name="Portis E."/>
            <person name="Beitel C."/>
            <person name="Tirone M."/>
            <person name="Mauro R."/>
            <person name="Lo Monaco A."/>
            <person name="Mauromicale G."/>
            <person name="Faccioli P."/>
            <person name="Cattivelli L."/>
            <person name="Rieseberg L."/>
            <person name="Michelmore R."/>
            <person name="Lanteri S."/>
        </authorList>
    </citation>
    <scope>NUCLEOTIDE SEQUENCE [LARGE SCALE GENOMIC DNA]</scope>
    <source>
        <strain evidence="2">2C</strain>
    </source>
</reference>
<evidence type="ECO:0000256" key="1">
    <source>
        <dbReference type="SAM" id="Phobius"/>
    </source>
</evidence>
<feature type="non-terminal residue" evidence="2">
    <location>
        <position position="1"/>
    </location>
</feature>
<feature type="transmembrane region" description="Helical" evidence="1">
    <location>
        <begin position="94"/>
        <end position="111"/>
    </location>
</feature>
<dbReference type="AlphaFoldDB" id="A0A103XYZ0"/>
<proteinExistence type="predicted"/>
<accession>A0A103XYZ0</accession>
<gene>
    <name evidence="2" type="ORF">Ccrd_022268</name>
</gene>
<sequence length="115" mass="13444">QLLYPTYTLHIHQLRQSYTLTLISKKTIEASKTTLHSLDTGFLVMAYRSQSSYVAPYSRFSLYRFMLSLDTLDSVCLQFCKIEDVPPMEKLMETWGFFTLCFIMCLGHVCFRNAF</sequence>
<evidence type="ECO:0000313" key="2">
    <source>
        <dbReference type="EMBL" id="KVH99498.1"/>
    </source>
</evidence>
<dbReference type="Gramene" id="KVH99498">
    <property type="protein sequence ID" value="KVH99498"/>
    <property type="gene ID" value="Ccrd_022268"/>
</dbReference>
<keyword evidence="1" id="KW-1133">Transmembrane helix</keyword>